<dbReference type="EMBL" id="FWYB01000002">
    <property type="protein sequence ID" value="SMC70634.1"/>
    <property type="molecule type" value="Genomic_DNA"/>
</dbReference>
<keyword evidence="2" id="KW-0560">Oxidoreductase</keyword>
<accession>A0A1W2BCS4</accession>
<dbReference type="RefSeq" id="WP_084288129.1">
    <property type="nucleotide sequence ID" value="NZ_FWYB01000002.1"/>
</dbReference>
<dbReference type="AlphaFoldDB" id="A0A1W2BCS4"/>
<dbReference type="InterPro" id="IPR002347">
    <property type="entry name" value="SDR_fam"/>
</dbReference>
<dbReference type="GO" id="GO:0016020">
    <property type="term" value="C:membrane"/>
    <property type="evidence" value="ECO:0007669"/>
    <property type="project" value="TreeGrafter"/>
</dbReference>
<protein>
    <submittedName>
        <fullName evidence="4">Short-chain dehydrogenase</fullName>
    </submittedName>
</protein>
<dbReference type="PRINTS" id="PR00081">
    <property type="entry name" value="GDHRDH"/>
</dbReference>
<dbReference type="Gene3D" id="3.40.50.720">
    <property type="entry name" value="NAD(P)-binding Rossmann-like Domain"/>
    <property type="match status" value="1"/>
</dbReference>
<proteinExistence type="inferred from homology"/>
<sequence length="261" mass="28738">MKNKVIWITGASSGIGEALAYACDNAGAKLILSSRNRDELYRVKSACKSPVNIHILSLDLEKTDSLADKAEEAIRIYGHIDMLINCGGISQRSLALETTLQTEQRLMNVNFWGTVVLSKAVLPNMIAQGGGKIVCISSLVGKFGTRFRSSYAASKHALHGYFDSLRSEVYDKNIQITLVCPGFIKTNVTLNALTAEGSAYGIMDHDPDDRMSADECAKQILQAIKANKEEVYIGGKEVKAIWLKRFFPLRLSKYLRTAKVT</sequence>
<dbReference type="Proteomes" id="UP000192678">
    <property type="component" value="Unassembled WGS sequence"/>
</dbReference>
<dbReference type="PANTHER" id="PTHR44196">
    <property type="entry name" value="DEHYDROGENASE/REDUCTASE SDR FAMILY MEMBER 7B"/>
    <property type="match status" value="1"/>
</dbReference>
<evidence type="ECO:0000313" key="5">
    <source>
        <dbReference type="Proteomes" id="UP000192678"/>
    </source>
</evidence>
<dbReference type="PROSITE" id="PS00061">
    <property type="entry name" value="ADH_SHORT"/>
    <property type="match status" value="1"/>
</dbReference>
<dbReference type="NCBIfam" id="NF004825">
    <property type="entry name" value="PRK06181.1"/>
    <property type="match status" value="1"/>
</dbReference>
<dbReference type="Pfam" id="PF00106">
    <property type="entry name" value="adh_short"/>
    <property type="match status" value="1"/>
</dbReference>
<dbReference type="PRINTS" id="PR00080">
    <property type="entry name" value="SDRFAMILY"/>
</dbReference>
<dbReference type="InterPro" id="IPR020904">
    <property type="entry name" value="Sc_DH/Rdtase_CS"/>
</dbReference>
<dbReference type="InterPro" id="IPR036291">
    <property type="entry name" value="NAD(P)-bd_dom_sf"/>
</dbReference>
<dbReference type="OrthoDB" id="822355at2"/>
<reference evidence="4 5" key="1">
    <citation type="submission" date="2017-04" db="EMBL/GenBank/DDBJ databases">
        <authorList>
            <person name="Afonso C.L."/>
            <person name="Miller P.J."/>
            <person name="Scott M.A."/>
            <person name="Spackman E."/>
            <person name="Goraichik I."/>
            <person name="Dimitrov K.M."/>
            <person name="Suarez D.L."/>
            <person name="Swayne D.E."/>
        </authorList>
    </citation>
    <scope>NUCLEOTIDE SEQUENCE [LARGE SCALE GENOMIC DNA]</scope>
    <source>
        <strain evidence="4 5">DSM 19625</strain>
    </source>
</reference>
<evidence type="ECO:0000256" key="3">
    <source>
        <dbReference type="RuleBase" id="RU000363"/>
    </source>
</evidence>
<dbReference type="PANTHER" id="PTHR44196:SF1">
    <property type="entry name" value="DEHYDROGENASE_REDUCTASE SDR FAMILY MEMBER 7B"/>
    <property type="match status" value="1"/>
</dbReference>
<dbReference type="CDD" id="cd05332">
    <property type="entry name" value="11beta-HSD1_like_SDR_c"/>
    <property type="match status" value="1"/>
</dbReference>
<dbReference type="SUPFAM" id="SSF51735">
    <property type="entry name" value="NAD(P)-binding Rossmann-fold domains"/>
    <property type="match status" value="1"/>
</dbReference>
<dbReference type="GO" id="GO:0016491">
    <property type="term" value="F:oxidoreductase activity"/>
    <property type="evidence" value="ECO:0007669"/>
    <property type="project" value="UniProtKB-KW"/>
</dbReference>
<gene>
    <name evidence="4" type="ORF">SAMN04488101_102336</name>
</gene>
<name>A0A1W2BCS4_9SPHI</name>
<dbReference type="STRING" id="475255.SAMN04488101_102336"/>
<comment type="similarity">
    <text evidence="1 3">Belongs to the short-chain dehydrogenases/reductases (SDR) family.</text>
</comment>
<evidence type="ECO:0000313" key="4">
    <source>
        <dbReference type="EMBL" id="SMC70634.1"/>
    </source>
</evidence>
<organism evidence="4 5">
    <name type="scientific">Pedobacter nyackensis</name>
    <dbReference type="NCBI Taxonomy" id="475255"/>
    <lineage>
        <taxon>Bacteria</taxon>
        <taxon>Pseudomonadati</taxon>
        <taxon>Bacteroidota</taxon>
        <taxon>Sphingobacteriia</taxon>
        <taxon>Sphingobacteriales</taxon>
        <taxon>Sphingobacteriaceae</taxon>
        <taxon>Pedobacter</taxon>
    </lineage>
</organism>
<evidence type="ECO:0000256" key="2">
    <source>
        <dbReference type="ARBA" id="ARBA00023002"/>
    </source>
</evidence>
<keyword evidence="5" id="KW-1185">Reference proteome</keyword>
<evidence type="ECO:0000256" key="1">
    <source>
        <dbReference type="ARBA" id="ARBA00006484"/>
    </source>
</evidence>